<dbReference type="Proteomes" id="UP000078555">
    <property type="component" value="Unassembled WGS sequence"/>
</dbReference>
<reference evidence="3 4" key="2">
    <citation type="submission" date="2016-05" db="EMBL/GenBank/DDBJ databases">
        <authorList>
            <person name="Naeem Raeece"/>
        </authorList>
    </citation>
    <scope>NUCLEOTIDE SEQUENCE [LARGE SCALE GENOMIC DNA]</scope>
</reference>
<protein>
    <submittedName>
        <fullName evidence="2">Uncharacterized protein</fullName>
    </submittedName>
</protein>
<reference evidence="2" key="1">
    <citation type="submission" date="2016-05" db="EMBL/GenBank/DDBJ databases">
        <authorList>
            <person name="Lavstsen T."/>
            <person name="Jespersen J.S."/>
        </authorList>
    </citation>
    <scope>NUCLEOTIDE SEQUENCE [LARGE SCALE GENOMIC DNA]</scope>
</reference>
<dbReference type="EMBL" id="FLRE01000077">
    <property type="protein sequence ID" value="SBT34448.1"/>
    <property type="molecule type" value="Genomic_DNA"/>
</dbReference>
<evidence type="ECO:0000313" key="1">
    <source>
        <dbReference type="EMBL" id="SBT33944.1"/>
    </source>
</evidence>
<evidence type="ECO:0000313" key="4">
    <source>
        <dbReference type="Proteomes" id="UP000078555"/>
    </source>
</evidence>
<gene>
    <name evidence="1" type="ORF">POVWA1_019680</name>
    <name evidence="2" type="ORF">POVWA2_019870</name>
</gene>
<proteinExistence type="predicted"/>
<dbReference type="EMBL" id="FLRD01000062">
    <property type="protein sequence ID" value="SBT33944.1"/>
    <property type="molecule type" value="Genomic_DNA"/>
</dbReference>
<dbReference type="Proteomes" id="UP000078550">
    <property type="component" value="Unassembled WGS sequence"/>
</dbReference>
<evidence type="ECO:0000313" key="2">
    <source>
        <dbReference type="EMBL" id="SBT34448.1"/>
    </source>
</evidence>
<dbReference type="AlphaFoldDB" id="A0A1A8YS31"/>
<sequence>MCCHVLPCAAICWHTPLLVEKKVPRFFTTALSRGEHHLRTKTCAMVLRLFLIFWTFSWSKTTVPAAPF</sequence>
<organism evidence="2 3">
    <name type="scientific">Plasmodium ovale wallikeri</name>
    <dbReference type="NCBI Taxonomy" id="864142"/>
    <lineage>
        <taxon>Eukaryota</taxon>
        <taxon>Sar</taxon>
        <taxon>Alveolata</taxon>
        <taxon>Apicomplexa</taxon>
        <taxon>Aconoidasida</taxon>
        <taxon>Haemosporida</taxon>
        <taxon>Plasmodiidae</taxon>
        <taxon>Plasmodium</taxon>
        <taxon>Plasmodium (Plasmodium)</taxon>
    </lineage>
</organism>
<evidence type="ECO:0000313" key="3">
    <source>
        <dbReference type="Proteomes" id="UP000078550"/>
    </source>
</evidence>
<accession>A0A1A8YS31</accession>
<name>A0A1A8YS31_PLAOA</name>
<keyword evidence="4" id="KW-1185">Reference proteome</keyword>